<reference evidence="14 15" key="1">
    <citation type="journal article" date="2019" name="Emerg. Microbes Infect.">
        <title>Comprehensive subspecies identification of 175 nontuberculous mycobacteria species based on 7547 genomic profiles.</title>
        <authorList>
            <person name="Matsumoto Y."/>
            <person name="Kinjo T."/>
            <person name="Motooka D."/>
            <person name="Nabeya D."/>
            <person name="Jung N."/>
            <person name="Uechi K."/>
            <person name="Horii T."/>
            <person name="Iida T."/>
            <person name="Fujita J."/>
            <person name="Nakamura S."/>
        </authorList>
    </citation>
    <scope>NUCLEOTIDE SEQUENCE [LARGE SCALE GENOMIC DNA]</scope>
    <source>
        <strain evidence="14 15">JCM 17322</strain>
    </source>
</reference>
<comment type="catalytic activity">
    <reaction evidence="10 11">
        <text>an acyl-CoA + a 1,2-diacyl-sn-glycerol = a triacyl-sn-glycerol + CoA</text>
        <dbReference type="Rhea" id="RHEA:10868"/>
        <dbReference type="ChEBI" id="CHEBI:17815"/>
        <dbReference type="ChEBI" id="CHEBI:57287"/>
        <dbReference type="ChEBI" id="CHEBI:58342"/>
        <dbReference type="ChEBI" id="CHEBI:64615"/>
        <dbReference type="EC" id="2.3.1.20"/>
    </reaction>
</comment>
<name>A0A7I9XWD4_9MYCO</name>
<dbReference type="InterPro" id="IPR023213">
    <property type="entry name" value="CAT-like_dom_sf"/>
</dbReference>
<dbReference type="GO" id="GO:0004144">
    <property type="term" value="F:diacylglycerol O-acyltransferase activity"/>
    <property type="evidence" value="ECO:0007669"/>
    <property type="project" value="UniProtKB-EC"/>
</dbReference>
<keyword evidence="8 11" id="KW-0443">Lipid metabolism</keyword>
<dbReference type="SUPFAM" id="SSF52777">
    <property type="entry name" value="CoA-dependent acyltransferases"/>
    <property type="match status" value="2"/>
</dbReference>
<keyword evidence="9 11" id="KW-0012">Acyltransferase</keyword>
<evidence type="ECO:0000256" key="2">
    <source>
        <dbReference type="ARBA" id="ARBA00005189"/>
    </source>
</evidence>
<keyword evidence="5 11" id="KW-0444">Lipid biosynthesis</keyword>
<dbReference type="Gene3D" id="3.30.559.30">
    <property type="entry name" value="Nonribosomal peptide synthetase, condensation domain"/>
    <property type="match status" value="1"/>
</dbReference>
<evidence type="ECO:0000256" key="10">
    <source>
        <dbReference type="ARBA" id="ARBA00048109"/>
    </source>
</evidence>
<dbReference type="Gene3D" id="3.30.559.10">
    <property type="entry name" value="Chloramphenicol acetyltransferase-like domain"/>
    <property type="match status" value="1"/>
</dbReference>
<evidence type="ECO:0000256" key="3">
    <source>
        <dbReference type="ARBA" id="ARBA00009587"/>
    </source>
</evidence>
<dbReference type="GO" id="GO:0019432">
    <property type="term" value="P:triglyceride biosynthetic process"/>
    <property type="evidence" value="ECO:0007669"/>
    <property type="project" value="UniProtKB-UniPathway"/>
</dbReference>
<dbReference type="Pfam" id="PF03007">
    <property type="entry name" value="WS_DGAT_cat"/>
    <property type="match status" value="1"/>
</dbReference>
<evidence type="ECO:0000313" key="14">
    <source>
        <dbReference type="EMBL" id="GFG74077.1"/>
    </source>
</evidence>
<dbReference type="Proteomes" id="UP000465361">
    <property type="component" value="Unassembled WGS sequence"/>
</dbReference>
<comment type="caution">
    <text evidence="14">The sequence shown here is derived from an EMBL/GenBank/DDBJ whole genome shotgun (WGS) entry which is preliminary data.</text>
</comment>
<feature type="domain" description="O-acyltransferase WSD1 C-terminal" evidence="13">
    <location>
        <begin position="300"/>
        <end position="445"/>
    </location>
</feature>
<accession>A0A7I9XWD4</accession>
<proteinExistence type="inferred from homology"/>
<dbReference type="RefSeq" id="WP_163755546.1">
    <property type="nucleotide sequence ID" value="NZ_BLKW01000002.1"/>
</dbReference>
<dbReference type="EMBL" id="BLKW01000002">
    <property type="protein sequence ID" value="GFG74077.1"/>
    <property type="molecule type" value="Genomic_DNA"/>
</dbReference>
<evidence type="ECO:0000259" key="12">
    <source>
        <dbReference type="Pfam" id="PF03007"/>
    </source>
</evidence>
<evidence type="ECO:0000313" key="15">
    <source>
        <dbReference type="Proteomes" id="UP000465361"/>
    </source>
</evidence>
<dbReference type="GO" id="GO:0071731">
    <property type="term" value="P:response to nitric oxide"/>
    <property type="evidence" value="ECO:0007669"/>
    <property type="project" value="TreeGrafter"/>
</dbReference>
<dbReference type="InterPro" id="IPR004255">
    <property type="entry name" value="O-acyltransferase_WSD1_N"/>
</dbReference>
<dbReference type="InterPro" id="IPR014292">
    <property type="entry name" value="Acyl_transf_WS/DGAT"/>
</dbReference>
<keyword evidence="15" id="KW-1185">Reference proteome</keyword>
<dbReference type="InterPro" id="IPR009721">
    <property type="entry name" value="O-acyltransferase_WSD1_C"/>
</dbReference>
<gene>
    <name evidence="14" type="primary">tgs2</name>
    <name evidence="14" type="ORF">MBOT_14420</name>
</gene>
<dbReference type="EC" id="2.3.1.20" evidence="4 11"/>
<dbReference type="NCBIfam" id="TIGR02946">
    <property type="entry name" value="acyl_WS_DGAT"/>
    <property type="match status" value="1"/>
</dbReference>
<evidence type="ECO:0000256" key="5">
    <source>
        <dbReference type="ARBA" id="ARBA00022516"/>
    </source>
</evidence>
<keyword evidence="6 11" id="KW-0808">Transferase</keyword>
<dbReference type="GO" id="GO:0051701">
    <property type="term" value="P:biological process involved in interaction with host"/>
    <property type="evidence" value="ECO:0007669"/>
    <property type="project" value="TreeGrafter"/>
</dbReference>
<evidence type="ECO:0000256" key="11">
    <source>
        <dbReference type="RuleBase" id="RU361241"/>
    </source>
</evidence>
<comment type="similarity">
    <text evidence="3 11">Belongs to the long-chain O-acyltransferase family.</text>
</comment>
<dbReference type="AlphaFoldDB" id="A0A7I9XWD4"/>
<comment type="pathway">
    <text evidence="1 11">Glycerolipid metabolism; triacylglycerol biosynthesis.</text>
</comment>
<evidence type="ECO:0000256" key="4">
    <source>
        <dbReference type="ARBA" id="ARBA00013244"/>
    </source>
</evidence>
<evidence type="ECO:0000256" key="6">
    <source>
        <dbReference type="ARBA" id="ARBA00022679"/>
    </source>
</evidence>
<dbReference type="GO" id="GO:0001666">
    <property type="term" value="P:response to hypoxia"/>
    <property type="evidence" value="ECO:0007669"/>
    <property type="project" value="TreeGrafter"/>
</dbReference>
<dbReference type="InterPro" id="IPR045034">
    <property type="entry name" value="O-acyltransferase_WSD1-like"/>
</dbReference>
<evidence type="ECO:0000256" key="1">
    <source>
        <dbReference type="ARBA" id="ARBA00004771"/>
    </source>
</evidence>
<keyword evidence="7 11" id="KW-0319">Glycerol metabolism</keyword>
<evidence type="ECO:0000256" key="8">
    <source>
        <dbReference type="ARBA" id="ARBA00023098"/>
    </source>
</evidence>
<dbReference type="PANTHER" id="PTHR31650">
    <property type="entry name" value="O-ACYLTRANSFERASE (WSD1-LIKE) FAMILY PROTEIN"/>
    <property type="match status" value="1"/>
</dbReference>
<dbReference type="GO" id="GO:0006071">
    <property type="term" value="P:glycerol metabolic process"/>
    <property type="evidence" value="ECO:0007669"/>
    <property type="project" value="UniProtKB-KW"/>
</dbReference>
<protein>
    <recommendedName>
        <fullName evidence="4 11">Diacylglycerol O-acyltransferase</fullName>
        <ecNumber evidence="4 11">2.3.1.20</ecNumber>
    </recommendedName>
</protein>
<evidence type="ECO:0000259" key="13">
    <source>
        <dbReference type="Pfam" id="PF06974"/>
    </source>
</evidence>
<dbReference type="UniPathway" id="UPA00282"/>
<organism evidence="14 15">
    <name type="scientific">Mycobacterium botniense</name>
    <dbReference type="NCBI Taxonomy" id="84962"/>
    <lineage>
        <taxon>Bacteria</taxon>
        <taxon>Bacillati</taxon>
        <taxon>Actinomycetota</taxon>
        <taxon>Actinomycetes</taxon>
        <taxon>Mycobacteriales</taxon>
        <taxon>Mycobacteriaceae</taxon>
        <taxon>Mycobacterium</taxon>
    </lineage>
</organism>
<dbReference type="Pfam" id="PF06974">
    <property type="entry name" value="WS_DGAT_C"/>
    <property type="match status" value="1"/>
</dbReference>
<dbReference type="PANTHER" id="PTHR31650:SF1">
    <property type="entry name" value="WAX ESTER SYNTHASE_DIACYLGLYCEROL ACYLTRANSFERASE 4-RELATED"/>
    <property type="match status" value="1"/>
</dbReference>
<evidence type="ECO:0000256" key="7">
    <source>
        <dbReference type="ARBA" id="ARBA00022798"/>
    </source>
</evidence>
<evidence type="ECO:0000256" key="9">
    <source>
        <dbReference type="ARBA" id="ARBA00023315"/>
    </source>
</evidence>
<feature type="domain" description="O-acyltransferase WSD1-like N-terminal" evidence="12">
    <location>
        <begin position="5"/>
        <end position="259"/>
    </location>
</feature>
<comment type="pathway">
    <text evidence="2">Lipid metabolism.</text>
</comment>
<dbReference type="GO" id="GO:0005886">
    <property type="term" value="C:plasma membrane"/>
    <property type="evidence" value="ECO:0007669"/>
    <property type="project" value="TreeGrafter"/>
</dbReference>
<sequence>MELISPVDAMFLLFESREHPMHAGGLQLFEPPEGADSEFVGEIYDDMIARQDVQPAFRKRPATIFGGIANLGWTYDEDIDIDYHVRRSALPAPGRVRDLLVLTSRLHSSLLDRHRPLWELHLVEGLNDGRFAIYTKFHHALIDGVSALRLMQRALSADPRDRQLRTVWTLPRQEPRPGTSSRLQSLIRTAETVAALGPSTLRLTRAALWEQQLTLPFAAPRTMFNVKIGGARRCAAQSWSLDRVKNVKRAAGVTVNDVVLAMCAGALRYYLAEHNALPDTPLIAMVPVSLRSADESDSGGNRVGTLLCNLGTHTSDPAKRLETIGASMRRSKTVFAELPRIQALAVSAFTIAPLGLAAIPGFVSSAPPPFNIVISNVPGPAEPMYCRGARLDGNYPLSIALDGQALNITVVNNADNLDFGLVGCRRSVPHLQRLLVHLETSLSDLERATGV</sequence>